<dbReference type="Gene3D" id="3.30.450.20">
    <property type="entry name" value="PAS domain"/>
    <property type="match status" value="1"/>
</dbReference>
<evidence type="ECO:0000256" key="6">
    <source>
        <dbReference type="ARBA" id="ARBA00022741"/>
    </source>
</evidence>
<name>A0ABT3YHA1_9HYPH</name>
<gene>
    <name evidence="10" type="ORF">OEG82_14770</name>
</gene>
<evidence type="ECO:0000256" key="5">
    <source>
        <dbReference type="ARBA" id="ARBA00022737"/>
    </source>
</evidence>
<dbReference type="PROSITE" id="PS50113">
    <property type="entry name" value="PAC"/>
    <property type="match status" value="1"/>
</dbReference>
<dbReference type="SUPFAM" id="SSF55785">
    <property type="entry name" value="PYP-like sensor domain (PAS domain)"/>
    <property type="match status" value="1"/>
</dbReference>
<dbReference type="EC" id="2.7.13.3" evidence="2"/>
<evidence type="ECO:0000256" key="4">
    <source>
        <dbReference type="ARBA" id="ARBA00022679"/>
    </source>
</evidence>
<keyword evidence="11" id="KW-1185">Reference proteome</keyword>
<evidence type="ECO:0000256" key="8">
    <source>
        <dbReference type="ARBA" id="ARBA00022840"/>
    </source>
</evidence>
<evidence type="ECO:0000313" key="11">
    <source>
        <dbReference type="Proteomes" id="UP001081283"/>
    </source>
</evidence>
<dbReference type="SMART" id="SM00911">
    <property type="entry name" value="HWE_HK"/>
    <property type="match status" value="1"/>
</dbReference>
<keyword evidence="3" id="KW-0597">Phosphoprotein</keyword>
<organism evidence="10 11">
    <name type="scientific">Hoeflea ulvae</name>
    <dbReference type="NCBI Taxonomy" id="2983764"/>
    <lineage>
        <taxon>Bacteria</taxon>
        <taxon>Pseudomonadati</taxon>
        <taxon>Pseudomonadota</taxon>
        <taxon>Alphaproteobacteria</taxon>
        <taxon>Hyphomicrobiales</taxon>
        <taxon>Rhizobiaceae</taxon>
        <taxon>Hoeflea</taxon>
    </lineage>
</organism>
<comment type="caution">
    <text evidence="10">The sequence shown here is derived from an EMBL/GenBank/DDBJ whole genome shotgun (WGS) entry which is preliminary data.</text>
</comment>
<comment type="catalytic activity">
    <reaction evidence="1">
        <text>ATP + protein L-histidine = ADP + protein N-phospho-L-histidine.</text>
        <dbReference type="EC" id="2.7.13.3"/>
    </reaction>
</comment>
<keyword evidence="4" id="KW-0808">Transferase</keyword>
<accession>A0ABT3YHA1</accession>
<dbReference type="PANTHER" id="PTHR41523">
    <property type="entry name" value="TWO-COMPONENT SYSTEM SENSOR PROTEIN"/>
    <property type="match status" value="1"/>
</dbReference>
<evidence type="ECO:0000256" key="3">
    <source>
        <dbReference type="ARBA" id="ARBA00022553"/>
    </source>
</evidence>
<dbReference type="Pfam" id="PF07536">
    <property type="entry name" value="HWE_HK"/>
    <property type="match status" value="1"/>
</dbReference>
<keyword evidence="8" id="KW-0067">ATP-binding</keyword>
<keyword evidence="5" id="KW-0677">Repeat</keyword>
<evidence type="ECO:0000313" key="10">
    <source>
        <dbReference type="EMBL" id="MCY0095275.1"/>
    </source>
</evidence>
<dbReference type="InterPro" id="IPR013656">
    <property type="entry name" value="PAS_4"/>
</dbReference>
<evidence type="ECO:0000256" key="2">
    <source>
        <dbReference type="ARBA" id="ARBA00012438"/>
    </source>
</evidence>
<proteinExistence type="predicted"/>
<dbReference type="Proteomes" id="UP001081283">
    <property type="component" value="Unassembled WGS sequence"/>
</dbReference>
<reference evidence="10" key="1">
    <citation type="submission" date="2022-10" db="EMBL/GenBank/DDBJ databases">
        <title>Hoeflea sp. J2-29, isolated from marine algae.</title>
        <authorList>
            <person name="Kristyanto S."/>
            <person name="Kim J.M."/>
            <person name="Jeon C.O."/>
        </authorList>
    </citation>
    <scope>NUCLEOTIDE SEQUENCE</scope>
    <source>
        <strain evidence="10">J2-29</strain>
    </source>
</reference>
<dbReference type="PANTHER" id="PTHR41523:SF7">
    <property type="entry name" value="HISTIDINE KINASE"/>
    <property type="match status" value="1"/>
</dbReference>
<protein>
    <recommendedName>
        <fullName evidence="2">histidine kinase</fullName>
        <ecNumber evidence="2">2.7.13.3</ecNumber>
    </recommendedName>
</protein>
<sequence length="195" mass="21709">MTSKPLTDSDRMRIKLAGLRSAGVFTMYQDAELAIRFVANFPAGWPSEVDLDGKNDSALFGDQAAKVAAAKRRVLEGGEPSKLEILRDVDQDPHWFLLKMVPDIDADGVVIGVFTTILDIDDVKYREAVLKTLLRELNHRSKNLLAIVQSIATQTARSSDDLPGFLYSFRNRIQSMAQSQDLVTASDWRGAELLR</sequence>
<evidence type="ECO:0000256" key="1">
    <source>
        <dbReference type="ARBA" id="ARBA00000085"/>
    </source>
</evidence>
<keyword evidence="6" id="KW-0547">Nucleotide-binding</keyword>
<evidence type="ECO:0000256" key="7">
    <source>
        <dbReference type="ARBA" id="ARBA00022777"/>
    </source>
</evidence>
<evidence type="ECO:0000259" key="9">
    <source>
        <dbReference type="PROSITE" id="PS50113"/>
    </source>
</evidence>
<dbReference type="EMBL" id="JAOVZQ010000001">
    <property type="protein sequence ID" value="MCY0095275.1"/>
    <property type="molecule type" value="Genomic_DNA"/>
</dbReference>
<dbReference type="InterPro" id="IPR000700">
    <property type="entry name" value="PAS-assoc_C"/>
</dbReference>
<feature type="domain" description="PAC" evidence="9">
    <location>
        <begin position="79"/>
        <end position="132"/>
    </location>
</feature>
<dbReference type="InterPro" id="IPR035965">
    <property type="entry name" value="PAS-like_dom_sf"/>
</dbReference>
<keyword evidence="7" id="KW-0418">Kinase</keyword>
<dbReference type="Pfam" id="PF08448">
    <property type="entry name" value="PAS_4"/>
    <property type="match status" value="1"/>
</dbReference>
<dbReference type="InterPro" id="IPR011102">
    <property type="entry name" value="Sig_transdc_His_kinase_HWE"/>
</dbReference>
<dbReference type="RefSeq" id="WP_267613164.1">
    <property type="nucleotide sequence ID" value="NZ_JAOVZQ010000001.1"/>
</dbReference>